<reference evidence="3 4" key="1">
    <citation type="submission" date="2024-11" db="EMBL/GenBank/DDBJ databases">
        <title>Chromosome-level genome assembly of the freshwater bivalve Anodonta woodiana.</title>
        <authorList>
            <person name="Chen X."/>
        </authorList>
    </citation>
    <scope>NUCLEOTIDE SEQUENCE [LARGE SCALE GENOMIC DNA]</scope>
    <source>
        <strain evidence="3">MN2024</strain>
        <tissue evidence="3">Gills</tissue>
    </source>
</reference>
<keyword evidence="4" id="KW-1185">Reference proteome</keyword>
<keyword evidence="1" id="KW-0812">Transmembrane</keyword>
<dbReference type="EMBL" id="JBJQND010000001">
    <property type="protein sequence ID" value="KAL3888132.1"/>
    <property type="molecule type" value="Genomic_DNA"/>
</dbReference>
<name>A0ABD3XQ01_SINWO</name>
<dbReference type="Proteomes" id="UP001634394">
    <property type="component" value="Unassembled WGS sequence"/>
</dbReference>
<evidence type="ECO:0000256" key="1">
    <source>
        <dbReference type="SAM" id="Phobius"/>
    </source>
</evidence>
<keyword evidence="1" id="KW-0472">Membrane</keyword>
<feature type="transmembrane region" description="Helical" evidence="1">
    <location>
        <begin position="217"/>
        <end position="234"/>
    </location>
</feature>
<evidence type="ECO:0000313" key="3">
    <source>
        <dbReference type="EMBL" id="KAL3888132.1"/>
    </source>
</evidence>
<comment type="caution">
    <text evidence="3">The sequence shown here is derived from an EMBL/GenBank/DDBJ whole genome shotgun (WGS) entry which is preliminary data.</text>
</comment>
<dbReference type="Pfam" id="PF15047">
    <property type="entry name" value="DUF4533"/>
    <property type="match status" value="1"/>
</dbReference>
<dbReference type="PANTHER" id="PTHR35972:SF1">
    <property type="entry name" value="SINGLE-PASS MEMBRANE AND COILED-COIL DOMAIN-CONTAINING PROTEIN 3"/>
    <property type="match status" value="1"/>
</dbReference>
<evidence type="ECO:0000313" key="4">
    <source>
        <dbReference type="Proteomes" id="UP001634394"/>
    </source>
</evidence>
<proteinExistence type="predicted"/>
<organism evidence="3 4">
    <name type="scientific">Sinanodonta woodiana</name>
    <name type="common">Chinese pond mussel</name>
    <name type="synonym">Anodonta woodiana</name>
    <dbReference type="NCBI Taxonomy" id="1069815"/>
    <lineage>
        <taxon>Eukaryota</taxon>
        <taxon>Metazoa</taxon>
        <taxon>Spiralia</taxon>
        <taxon>Lophotrochozoa</taxon>
        <taxon>Mollusca</taxon>
        <taxon>Bivalvia</taxon>
        <taxon>Autobranchia</taxon>
        <taxon>Heteroconchia</taxon>
        <taxon>Palaeoheterodonta</taxon>
        <taxon>Unionida</taxon>
        <taxon>Unionoidea</taxon>
        <taxon>Unionidae</taxon>
        <taxon>Unioninae</taxon>
        <taxon>Sinanodonta</taxon>
    </lineage>
</organism>
<sequence length="283" mass="31744">MSWMDIFFPSERRKEEEIARLSGKLSVLVDNCFLTTNKIIDCIQQYLPRRKYDELELDSSKSIRDSCNLIIQRLDELDRYLEETKLNIEKEMNPEVFRKLVSPGTSYLEKLKIAKSCSTHIMDITGSVEGIVLCGVINSGNIFTNITRALHVVKNSAIGNISLQNLSVGLCKTTSVIQEPLNDYDLAVAGVVLYGAIFAVHVCARVTNILADPQSHAVTTSFVGVVAVGLYVYASSIVKRTTEKGRLETFFNDFQRVVQELQPAIDELYDNISVLRARIELTV</sequence>
<gene>
    <name evidence="2" type="ORF">ACJMK2_000439</name>
    <name evidence="3" type="ORF">ACJMK2_000512</name>
</gene>
<accession>A0ABD3XQ01</accession>
<dbReference type="InterPro" id="IPR040004">
    <property type="entry name" value="SMCO3"/>
</dbReference>
<evidence type="ECO:0000313" key="2">
    <source>
        <dbReference type="EMBL" id="KAL3888056.1"/>
    </source>
</evidence>
<dbReference type="PANTHER" id="PTHR35972">
    <property type="entry name" value="SINGLE-PASS MEMBRANE AND COILED-COIL DOMAIN-CONTAINING PROTEIN 3"/>
    <property type="match status" value="1"/>
</dbReference>
<dbReference type="InterPro" id="IPR027895">
    <property type="entry name" value="DUF4533"/>
</dbReference>
<protein>
    <submittedName>
        <fullName evidence="3">Uncharacterized protein</fullName>
    </submittedName>
</protein>
<dbReference type="AlphaFoldDB" id="A0ABD3XQ01"/>
<dbReference type="EMBL" id="JBJQND010000001">
    <property type="protein sequence ID" value="KAL3888056.1"/>
    <property type="molecule type" value="Genomic_DNA"/>
</dbReference>
<keyword evidence="1" id="KW-1133">Transmembrane helix</keyword>
<feature type="transmembrane region" description="Helical" evidence="1">
    <location>
        <begin position="186"/>
        <end position="211"/>
    </location>
</feature>